<evidence type="ECO:0000256" key="1">
    <source>
        <dbReference type="ARBA" id="ARBA00007274"/>
    </source>
</evidence>
<dbReference type="NCBIfam" id="TIGR03570">
    <property type="entry name" value="NeuD_NnaD"/>
    <property type="match status" value="1"/>
</dbReference>
<dbReference type="EMBL" id="JAESND010000010">
    <property type="protein sequence ID" value="MBM3117399.1"/>
    <property type="molecule type" value="Genomic_DNA"/>
</dbReference>
<dbReference type="InterPro" id="IPR041561">
    <property type="entry name" value="PglD_N"/>
</dbReference>
<keyword evidence="3" id="KW-0677">Repeat</keyword>
<reference evidence="6 7" key="1">
    <citation type="submission" date="2021-01" db="EMBL/GenBank/DDBJ databases">
        <title>Draft Genome Sequence and Polyhydroxyalkanoate Biosynthetic Potential of Jeongeupia naejangsanensis Type Strain DSM 24253.</title>
        <authorList>
            <person name="Turrini P."/>
            <person name="Artuso I."/>
            <person name="Lugli G.A."/>
            <person name="Frangipani E."/>
            <person name="Ventura M."/>
            <person name="Visca P."/>
        </authorList>
    </citation>
    <scope>NUCLEOTIDE SEQUENCE [LARGE SCALE GENOMIC DNA]</scope>
    <source>
        <strain evidence="6 7">DSM 24253</strain>
    </source>
</reference>
<dbReference type="PANTHER" id="PTHR43300">
    <property type="entry name" value="ACETYLTRANSFERASE"/>
    <property type="match status" value="1"/>
</dbReference>
<comment type="caution">
    <text evidence="6">The sequence shown here is derived from an EMBL/GenBank/DDBJ whole genome shotgun (WGS) entry which is preliminary data.</text>
</comment>
<organism evidence="6 7">
    <name type="scientific">Jeongeupia naejangsanensis</name>
    <dbReference type="NCBI Taxonomy" id="613195"/>
    <lineage>
        <taxon>Bacteria</taxon>
        <taxon>Pseudomonadati</taxon>
        <taxon>Pseudomonadota</taxon>
        <taxon>Betaproteobacteria</taxon>
        <taxon>Neisseriales</taxon>
        <taxon>Chitinibacteraceae</taxon>
        <taxon>Jeongeupia</taxon>
    </lineage>
</organism>
<protein>
    <submittedName>
        <fullName evidence="6">Acetyltransferase</fullName>
    </submittedName>
</protein>
<dbReference type="Proteomes" id="UP000809431">
    <property type="component" value="Unassembled WGS sequence"/>
</dbReference>
<keyword evidence="7" id="KW-1185">Reference proteome</keyword>
<evidence type="ECO:0000256" key="2">
    <source>
        <dbReference type="ARBA" id="ARBA00022679"/>
    </source>
</evidence>
<dbReference type="Pfam" id="PF17836">
    <property type="entry name" value="PglD_N"/>
    <property type="match status" value="1"/>
</dbReference>
<dbReference type="InterPro" id="IPR011004">
    <property type="entry name" value="Trimer_LpxA-like_sf"/>
</dbReference>
<dbReference type="Pfam" id="PF14602">
    <property type="entry name" value="Hexapep_2"/>
    <property type="match status" value="1"/>
</dbReference>
<dbReference type="SUPFAM" id="SSF51161">
    <property type="entry name" value="Trimeric LpxA-like enzymes"/>
    <property type="match status" value="1"/>
</dbReference>
<evidence type="ECO:0000259" key="5">
    <source>
        <dbReference type="Pfam" id="PF17836"/>
    </source>
</evidence>
<dbReference type="Gene3D" id="2.160.10.10">
    <property type="entry name" value="Hexapeptide repeat proteins"/>
    <property type="match status" value="1"/>
</dbReference>
<evidence type="ECO:0000256" key="4">
    <source>
        <dbReference type="ARBA" id="ARBA00023315"/>
    </source>
</evidence>
<evidence type="ECO:0000256" key="3">
    <source>
        <dbReference type="ARBA" id="ARBA00022737"/>
    </source>
</evidence>
<dbReference type="Gene3D" id="3.40.50.20">
    <property type="match status" value="1"/>
</dbReference>
<dbReference type="CDD" id="cd03360">
    <property type="entry name" value="LbH_AT_putative"/>
    <property type="match status" value="1"/>
</dbReference>
<evidence type="ECO:0000313" key="7">
    <source>
        <dbReference type="Proteomes" id="UP000809431"/>
    </source>
</evidence>
<sequence length="206" mass="20866">MSALVFIGGGGHGRACLEAARSTGLIVAGFIDRDSQADMQGTPWLGDDDWLSQATEGPRFLITVGQVKSAAVRMRLYGQLQALQLPLATLIASSAVVASLSRLGKGCAVLHHALINAGADVGVNCIINSGALIEHDAVIGAHSHVATGAIVNGGTRIGSRCLVGSRAVVLQGVTVADDVVIGAGAVVTADVNEAGTWVGVPARRVS</sequence>
<keyword evidence="2" id="KW-0808">Transferase</keyword>
<accession>A0ABS2BP38</accession>
<evidence type="ECO:0000313" key="6">
    <source>
        <dbReference type="EMBL" id="MBM3117399.1"/>
    </source>
</evidence>
<dbReference type="InterPro" id="IPR050179">
    <property type="entry name" value="Trans_hexapeptide_repeat"/>
</dbReference>
<dbReference type="RefSeq" id="WP_203539620.1">
    <property type="nucleotide sequence ID" value="NZ_JAESND010000010.1"/>
</dbReference>
<comment type="similarity">
    <text evidence="1">Belongs to the transferase hexapeptide repeat family.</text>
</comment>
<dbReference type="InterPro" id="IPR018357">
    <property type="entry name" value="Hexapep_transf_CS"/>
</dbReference>
<proteinExistence type="inferred from homology"/>
<dbReference type="PANTHER" id="PTHR43300:SF7">
    <property type="entry name" value="UDP-N-ACETYLBACILLOSAMINE N-ACETYLTRANSFERASE"/>
    <property type="match status" value="1"/>
</dbReference>
<dbReference type="InterPro" id="IPR020019">
    <property type="entry name" value="AcTrfase_PglD-like"/>
</dbReference>
<dbReference type="PROSITE" id="PS00101">
    <property type="entry name" value="HEXAPEP_TRANSFERASES"/>
    <property type="match status" value="1"/>
</dbReference>
<gene>
    <name evidence="6" type="ORF">JMJ54_16305</name>
</gene>
<name>A0ABS2BP38_9NEIS</name>
<dbReference type="InterPro" id="IPR001451">
    <property type="entry name" value="Hexapep"/>
</dbReference>
<feature type="domain" description="PglD N-terminal" evidence="5">
    <location>
        <begin position="4"/>
        <end position="77"/>
    </location>
</feature>
<keyword evidence="4" id="KW-0012">Acyltransferase</keyword>